<organism evidence="3">
    <name type="scientific">Trichophyton rubrum CBS 288.86</name>
    <dbReference type="NCBI Taxonomy" id="1215330"/>
    <lineage>
        <taxon>Eukaryota</taxon>
        <taxon>Fungi</taxon>
        <taxon>Dikarya</taxon>
        <taxon>Ascomycota</taxon>
        <taxon>Pezizomycotina</taxon>
        <taxon>Eurotiomycetes</taxon>
        <taxon>Eurotiomycetidae</taxon>
        <taxon>Onygenales</taxon>
        <taxon>Arthrodermataceae</taxon>
        <taxon>Trichophyton</taxon>
    </lineage>
</organism>
<protein>
    <submittedName>
        <fullName evidence="3">Uncharacterized protein</fullName>
    </submittedName>
</protein>
<evidence type="ECO:0000313" key="3">
    <source>
        <dbReference type="EMBL" id="EZF56715.1"/>
    </source>
</evidence>
<dbReference type="Proteomes" id="UP000023758">
    <property type="component" value="Unassembled WGS sequence"/>
</dbReference>
<feature type="region of interest" description="Disordered" evidence="2">
    <location>
        <begin position="66"/>
        <end position="88"/>
    </location>
</feature>
<gene>
    <name evidence="3" type="ORF">H103_00935</name>
</gene>
<proteinExistence type="predicted"/>
<accession>A0A022WE92</accession>
<dbReference type="HOGENOM" id="CLU_615678_0_0_1"/>
<feature type="region of interest" description="Disordered" evidence="2">
    <location>
        <begin position="142"/>
        <end position="195"/>
    </location>
</feature>
<evidence type="ECO:0000256" key="1">
    <source>
        <dbReference type="SAM" id="Coils"/>
    </source>
</evidence>
<evidence type="ECO:0000256" key="2">
    <source>
        <dbReference type="SAM" id="MobiDB-lite"/>
    </source>
</evidence>
<feature type="coiled-coil region" evidence="1">
    <location>
        <begin position="264"/>
        <end position="352"/>
    </location>
</feature>
<dbReference type="OrthoDB" id="6133115at2759"/>
<sequence>MYRKYYRHADSDTDSEEEFYHRIHRRPREKVVVEEKRRPRSASVANPYRGGDAQIYIDIKNDQGLQENTKLAPPQVPVGRARSASQRRPVLADALSDLEDDIIRHERRAIRRLEREEPSRRAEIEAEIRLERIRQRERELDEMRKEEDRMRREDRIRREERERIEASKGSGNASAQPQPQPQPQPRQETELEREIRIAKEEEIRSLRRWRKLQEYMEMQEMGRLEKRPERDDHPLTRRDIEKEIQFERLKKMESDELARRKMEDALLIERMKALEKEREEKERERKIREKVQAEIAQKEKDEMERLQKEAKLKASAIEEYKKKEAERLAKQKEEAEKAKKEFNDKVNQLLGSAGFSEDKITAIMQGKSLKEMELVHVEKHVHHGKHRQIEDEEAFVKVHRRYLEPRTLDAFSLIWEFDPNDADYMLIYHSLSQEEQDRLFDHTRKLRGQRTLTASPHNGPVTVEMKVNDKKRDGLYLVRKKQDRRSLFW</sequence>
<keyword evidence="1" id="KW-0175">Coiled coil</keyword>
<name>A0A022WE92_TRIRU</name>
<feature type="region of interest" description="Disordered" evidence="2">
    <location>
        <begin position="1"/>
        <end position="21"/>
    </location>
</feature>
<dbReference type="EMBL" id="KK207711">
    <property type="protein sequence ID" value="EZF56715.1"/>
    <property type="molecule type" value="Genomic_DNA"/>
</dbReference>
<reference evidence="3" key="1">
    <citation type="submission" date="2014-02" db="EMBL/GenBank/DDBJ databases">
        <title>The Genome Sequence of Trichophyton rubrum (morphotype fischeri) CBS 288.86.</title>
        <authorList>
            <consortium name="The Broad Institute Genomics Platform"/>
            <person name="Cuomo C.A."/>
            <person name="White T.C."/>
            <person name="Graser Y."/>
            <person name="Martinez-Rossi N."/>
            <person name="Heitman J."/>
            <person name="Young S.K."/>
            <person name="Zeng Q."/>
            <person name="Gargeya S."/>
            <person name="Abouelleil A."/>
            <person name="Alvarado L."/>
            <person name="Chapman S.B."/>
            <person name="Gainer-Dewar J."/>
            <person name="Goldberg J."/>
            <person name="Griggs A."/>
            <person name="Gujja S."/>
            <person name="Hansen M."/>
            <person name="Howarth C."/>
            <person name="Imamovic A."/>
            <person name="Larimer J."/>
            <person name="Martinez D."/>
            <person name="Murphy C."/>
            <person name="Pearson M.D."/>
            <person name="Persinoti G."/>
            <person name="Poon T."/>
            <person name="Priest M."/>
            <person name="Roberts A.D."/>
            <person name="Saif S."/>
            <person name="Shea T.D."/>
            <person name="Sykes S.N."/>
            <person name="Wortman J."/>
            <person name="Nusbaum C."/>
            <person name="Birren B."/>
        </authorList>
    </citation>
    <scope>NUCLEOTIDE SEQUENCE [LARGE SCALE GENOMIC DNA]</scope>
    <source>
        <strain evidence="3">CBS 288.86</strain>
    </source>
</reference>
<dbReference type="AlphaFoldDB" id="A0A022WE92"/>
<feature type="compositionally biased region" description="Basic and acidic residues" evidence="2">
    <location>
        <begin position="142"/>
        <end position="166"/>
    </location>
</feature>